<accession>A0A097SPZ9</accession>
<evidence type="ECO:0000313" key="5">
    <source>
        <dbReference type="EMBL" id="AIU93600.1"/>
    </source>
</evidence>
<organism evidence="5">
    <name type="scientific">Rhodococcus sp. NS1</name>
    <dbReference type="NCBI Taxonomy" id="402236"/>
    <lineage>
        <taxon>Bacteria</taxon>
        <taxon>Bacillati</taxon>
        <taxon>Actinomycetota</taxon>
        <taxon>Actinomycetes</taxon>
        <taxon>Mycobacteriales</taxon>
        <taxon>Nocardiaceae</taxon>
        <taxon>Rhodococcus</taxon>
    </lineage>
</organism>
<gene>
    <name evidence="5" type="ORF">LRS1606.166</name>
</gene>
<protein>
    <recommendedName>
        <fullName evidence="4">HTH asnC-type domain-containing protein</fullName>
    </recommendedName>
</protein>
<dbReference type="PROSITE" id="PS50956">
    <property type="entry name" value="HTH_ASNC_2"/>
    <property type="match status" value="1"/>
</dbReference>
<sequence>MKTYWRLPPTHHSQSVLSLRLRSQLDGQMATDAPTTHDLDTVDRQLIQELVTDGRISMRALAEKVHISRAHAYVRIERLQNVGVIEGFTTRVSYERAGFRASAYVALSIQQASWKGVAEQLRNLPFVEHFSLLGGDFDVLVLVRAPDNSALRTLVLEQLQALHGVQSTRTWLIFDEASGEGPKWP</sequence>
<keyword evidence="1" id="KW-0805">Transcription regulation</keyword>
<dbReference type="GO" id="GO:0043200">
    <property type="term" value="P:response to amino acid"/>
    <property type="evidence" value="ECO:0007669"/>
    <property type="project" value="TreeGrafter"/>
</dbReference>
<keyword evidence="3" id="KW-0804">Transcription</keyword>
<proteinExistence type="predicted"/>
<reference evidence="5" key="1">
    <citation type="submission" date="2014-03" db="EMBL/GenBank/DDBJ databases">
        <authorList>
            <person name="Zhang G."/>
            <person name="Zhu L."/>
            <person name="Fang P."/>
        </authorList>
    </citation>
    <scope>NUCLEOTIDE SEQUENCE</scope>
    <source>
        <strain evidence="5">NS1</strain>
        <plasmid evidence="5">pNSL1</plasmid>
    </source>
</reference>
<dbReference type="EMBL" id="KJ605395">
    <property type="protein sequence ID" value="AIU93600.1"/>
    <property type="molecule type" value="Genomic_DNA"/>
</dbReference>
<dbReference type="SMART" id="SM00344">
    <property type="entry name" value="HTH_ASNC"/>
    <property type="match status" value="1"/>
</dbReference>
<dbReference type="InterPro" id="IPR011008">
    <property type="entry name" value="Dimeric_a/b-barrel"/>
</dbReference>
<dbReference type="GO" id="GO:0005829">
    <property type="term" value="C:cytosol"/>
    <property type="evidence" value="ECO:0007669"/>
    <property type="project" value="TreeGrafter"/>
</dbReference>
<dbReference type="PANTHER" id="PTHR30154:SF34">
    <property type="entry name" value="TRANSCRIPTIONAL REGULATOR AZLB"/>
    <property type="match status" value="1"/>
</dbReference>
<dbReference type="InterPro" id="IPR036390">
    <property type="entry name" value="WH_DNA-bd_sf"/>
</dbReference>
<name>A0A097SPZ9_9NOCA</name>
<geneLocation type="plasmid" evidence="5">
    <name>pNSL1</name>
</geneLocation>
<dbReference type="InterPro" id="IPR000485">
    <property type="entry name" value="AsnC-type_HTH_dom"/>
</dbReference>
<evidence type="ECO:0000256" key="2">
    <source>
        <dbReference type="ARBA" id="ARBA00023125"/>
    </source>
</evidence>
<evidence type="ECO:0000256" key="1">
    <source>
        <dbReference type="ARBA" id="ARBA00023015"/>
    </source>
</evidence>
<dbReference type="Pfam" id="PF01037">
    <property type="entry name" value="AsnC_trans_reg"/>
    <property type="match status" value="1"/>
</dbReference>
<dbReference type="PRINTS" id="PR00033">
    <property type="entry name" value="HTHASNC"/>
</dbReference>
<evidence type="ECO:0000259" key="4">
    <source>
        <dbReference type="PROSITE" id="PS50956"/>
    </source>
</evidence>
<dbReference type="InterPro" id="IPR019887">
    <property type="entry name" value="Tscrpt_reg_AsnC/Lrp_C"/>
</dbReference>
<dbReference type="SUPFAM" id="SSF46785">
    <property type="entry name" value="Winged helix' DNA-binding domain"/>
    <property type="match status" value="1"/>
</dbReference>
<dbReference type="SUPFAM" id="SSF54909">
    <property type="entry name" value="Dimeric alpha+beta barrel"/>
    <property type="match status" value="1"/>
</dbReference>
<dbReference type="Gene3D" id="3.30.70.920">
    <property type="match status" value="1"/>
</dbReference>
<dbReference type="InterPro" id="IPR019888">
    <property type="entry name" value="Tscrpt_reg_AsnC-like"/>
</dbReference>
<keyword evidence="5" id="KW-0614">Plasmid</keyword>
<dbReference type="PANTHER" id="PTHR30154">
    <property type="entry name" value="LEUCINE-RESPONSIVE REGULATORY PROTEIN"/>
    <property type="match status" value="1"/>
</dbReference>
<dbReference type="Pfam" id="PF13404">
    <property type="entry name" value="HTH_AsnC-type"/>
    <property type="match status" value="1"/>
</dbReference>
<dbReference type="InterPro" id="IPR036388">
    <property type="entry name" value="WH-like_DNA-bd_sf"/>
</dbReference>
<dbReference type="Gene3D" id="1.10.10.10">
    <property type="entry name" value="Winged helix-like DNA-binding domain superfamily/Winged helix DNA-binding domain"/>
    <property type="match status" value="1"/>
</dbReference>
<keyword evidence="2" id="KW-0238">DNA-binding</keyword>
<evidence type="ECO:0000256" key="3">
    <source>
        <dbReference type="ARBA" id="ARBA00023163"/>
    </source>
</evidence>
<dbReference type="AlphaFoldDB" id="A0A097SPZ9"/>
<dbReference type="GO" id="GO:0043565">
    <property type="term" value="F:sequence-specific DNA binding"/>
    <property type="evidence" value="ECO:0007669"/>
    <property type="project" value="InterPro"/>
</dbReference>
<feature type="domain" description="HTH asnC-type" evidence="4">
    <location>
        <begin position="39"/>
        <end position="100"/>
    </location>
</feature>